<feature type="compositionally biased region" description="Polar residues" evidence="1">
    <location>
        <begin position="154"/>
        <end position="168"/>
    </location>
</feature>
<sequence>MRCMEPTIKGVYRVAKSIRDQFAGGGEGKEKVITLFAACDNNPEIFISKFSIEREKQLELETQVDFEFLTKQQMSEDQGMTKEEIDECVQKAQKDPTRKIRKHPYKVGHLTYYCEIKVKGHNRKSDRVTMTERMETEAFGASLDMEVDLEEALDQSSSSRPETLQDNSDGLVASGPLNEDLNKLLKKLGYPEVHDTSKPSTLVDKAVLACTRRLKKLWEMYAKIRAVYSDVDACCEKMQALKAEGVLDGYTDQLITSSELETRARAILATPKVKSEARKAPACVIGEIAEAVVADGSATQNIREAAKVDKSHSERNAHRLFNRYGLALRVPISFLDVPSSNCEDSITIPHLKITDFLKLLLNSFEEVLFGGLKADSDAARDLCSTFWSRYQKHHPEHVIYSEVDAKDRSMCIPVLVHGDKGRTLQKSPIFVMSFELVWGLPLDMLKKVAYDTRRNTRHDMHDGHLKWSCGRRAAGKRSFSQMCFDSCTVHDPAVRLNPRKKGNAQRHNNRGHSYLSRFLIAAIPSKVYNKNESVLPSLLKQAAVDLQDCFQHGLVHEKSGTRYRFVFLGAKGDAEWHCEAGCFTRSYHRSGTVHAAPICPLCDAGAEGLSYTDVSDAPKWLGTVGSSVPWESTPPLNLAPFSTTFPANLYKYDPFHVLKFGIFRDAVGSTIVRLALMGYFDFSVGEPKNITQRLIRGFSLYKLWCLASGKNPSLRCFTKANLKFETSSKFAWVNCKGSEVVMLMQWLDFLVPKHVAEPKQASDLVFLRAVAQMIRGGLDYVGIMHSHGIWLPLNCGKVQLHAGLAFARGYAFLAQHLMDCQTAGFRLRPKLHYFMHLLMPLKSQIDNDDPWVLNQAIHLCEANEDFIGRLARVSRRVHPSQASLRTTQRYLVKVRLLLERLLK</sequence>
<protein>
    <submittedName>
        <fullName evidence="2">Uncharacterized protein</fullName>
    </submittedName>
</protein>
<dbReference type="AlphaFoldDB" id="A0A813CKY7"/>
<evidence type="ECO:0000313" key="3">
    <source>
        <dbReference type="Proteomes" id="UP000601435"/>
    </source>
</evidence>
<dbReference type="Proteomes" id="UP000601435">
    <property type="component" value="Unassembled WGS sequence"/>
</dbReference>
<comment type="caution">
    <text evidence="2">The sequence shown here is derived from an EMBL/GenBank/DDBJ whole genome shotgun (WGS) entry which is preliminary data.</text>
</comment>
<name>A0A813CKY7_9DINO</name>
<feature type="region of interest" description="Disordered" evidence="1">
    <location>
        <begin position="151"/>
        <end position="172"/>
    </location>
</feature>
<evidence type="ECO:0000313" key="2">
    <source>
        <dbReference type="EMBL" id="CAE7945441.1"/>
    </source>
</evidence>
<proteinExistence type="predicted"/>
<gene>
    <name evidence="2" type="ORF">SNEC2469_LOCUS35581</name>
</gene>
<dbReference type="EMBL" id="CAJNJA010103697">
    <property type="protein sequence ID" value="CAE7945441.1"/>
    <property type="molecule type" value="Genomic_DNA"/>
</dbReference>
<evidence type="ECO:0000256" key="1">
    <source>
        <dbReference type="SAM" id="MobiDB-lite"/>
    </source>
</evidence>
<organism evidence="2 3">
    <name type="scientific">Symbiodinium necroappetens</name>
    <dbReference type="NCBI Taxonomy" id="1628268"/>
    <lineage>
        <taxon>Eukaryota</taxon>
        <taxon>Sar</taxon>
        <taxon>Alveolata</taxon>
        <taxon>Dinophyceae</taxon>
        <taxon>Suessiales</taxon>
        <taxon>Symbiodiniaceae</taxon>
        <taxon>Symbiodinium</taxon>
    </lineage>
</organism>
<accession>A0A813CKY7</accession>
<dbReference type="OrthoDB" id="443120at2759"/>
<keyword evidence="3" id="KW-1185">Reference proteome</keyword>
<reference evidence="2" key="1">
    <citation type="submission" date="2021-02" db="EMBL/GenBank/DDBJ databases">
        <authorList>
            <person name="Dougan E. K."/>
            <person name="Rhodes N."/>
            <person name="Thang M."/>
            <person name="Chan C."/>
        </authorList>
    </citation>
    <scope>NUCLEOTIDE SEQUENCE</scope>
</reference>